<dbReference type="Proteomes" id="UP000187406">
    <property type="component" value="Unassembled WGS sequence"/>
</dbReference>
<dbReference type="SUPFAM" id="SSF53756">
    <property type="entry name" value="UDP-Glycosyltransferase/glycogen phosphorylase"/>
    <property type="match status" value="1"/>
</dbReference>
<evidence type="ECO:0000256" key="5">
    <source>
        <dbReference type="RuleBase" id="RU362057"/>
    </source>
</evidence>
<dbReference type="FunFam" id="3.40.50.2000:FF:000071">
    <property type="entry name" value="Glycosyltransferase"/>
    <property type="match status" value="1"/>
</dbReference>
<dbReference type="PANTHER" id="PTHR48047:SF182">
    <property type="entry name" value="GLYCOSYLTRANSFERASE"/>
    <property type="match status" value="1"/>
</dbReference>
<keyword evidence="8" id="KW-1185">Reference proteome</keyword>
<evidence type="ECO:0000313" key="8">
    <source>
        <dbReference type="Proteomes" id="UP000187406"/>
    </source>
</evidence>
<evidence type="ECO:0000256" key="3">
    <source>
        <dbReference type="ARBA" id="ARBA00022679"/>
    </source>
</evidence>
<evidence type="ECO:0000259" key="6">
    <source>
        <dbReference type="Pfam" id="PF26168"/>
    </source>
</evidence>
<dbReference type="FunFam" id="3.40.50.2000:FF:000047">
    <property type="entry name" value="Glycosyltransferase"/>
    <property type="match status" value="1"/>
</dbReference>
<evidence type="ECO:0000313" key="7">
    <source>
        <dbReference type="EMBL" id="GAV58921.1"/>
    </source>
</evidence>
<feature type="domain" description="Glycosyltransferase N-terminal" evidence="6">
    <location>
        <begin position="11"/>
        <end position="250"/>
    </location>
</feature>
<comment type="caution">
    <text evidence="7">The sequence shown here is derived from an EMBL/GenBank/DDBJ whole genome shotgun (WGS) entry which is preliminary data.</text>
</comment>
<dbReference type="GO" id="GO:0035251">
    <property type="term" value="F:UDP-glucosyltransferase activity"/>
    <property type="evidence" value="ECO:0007669"/>
    <property type="project" value="TreeGrafter"/>
</dbReference>
<protein>
    <recommendedName>
        <fullName evidence="5">Glycosyltransferase</fullName>
        <ecNumber evidence="5">2.4.1.-</ecNumber>
    </recommendedName>
</protein>
<dbReference type="CDD" id="cd03784">
    <property type="entry name" value="GT1_Gtf-like"/>
    <property type="match status" value="1"/>
</dbReference>
<evidence type="ECO:0000256" key="2">
    <source>
        <dbReference type="ARBA" id="ARBA00022676"/>
    </source>
</evidence>
<dbReference type="STRING" id="3775.A0A1Q3AT62"/>
<dbReference type="PANTHER" id="PTHR48047">
    <property type="entry name" value="GLYCOSYLTRANSFERASE"/>
    <property type="match status" value="1"/>
</dbReference>
<evidence type="ECO:0000256" key="1">
    <source>
        <dbReference type="ARBA" id="ARBA00009995"/>
    </source>
</evidence>
<dbReference type="InterPro" id="IPR002213">
    <property type="entry name" value="UDP_glucos_trans"/>
</dbReference>
<dbReference type="Gene3D" id="3.40.50.2000">
    <property type="entry name" value="Glycogen Phosphorylase B"/>
    <property type="match status" value="2"/>
</dbReference>
<dbReference type="EC" id="2.4.1.-" evidence="5"/>
<accession>A0A1Q3AT62</accession>
<dbReference type="AlphaFoldDB" id="A0A1Q3AT62"/>
<dbReference type="EMBL" id="BDDD01000091">
    <property type="protein sequence ID" value="GAV58921.1"/>
    <property type="molecule type" value="Genomic_DNA"/>
</dbReference>
<sequence>MASQSYQPHFILIPLMTQGHLIPMVDIARLLAQRDVTVTIVTTPHNFARFGSIIDRDIRSGKQINVLQLPFQSTENGLPEGCENVDTLPSPSLIPNLMAAIAMLQKPLEQLFEELKPSPSCIVTDKYLAWTADTAAKFKIPRIVFDGTSCFASLCSHNLDISKVYEKVSESSETFVVPGLPDRIEFTRAQLPGSFNPGSLLDLKKFRDKIRAAEAEEYGVLVNTFEELEPEYAKGYQKAKGKKVWCIGPVSLCNKELLDRAQRGNKASTDENQCLKWLDSWAPNSVIYACFGSINRITPPQLIELGLGLEATNRPFIWVIRGAYKKEDIEKWLIEDGFEERVRGRGLIIRGWSPQVLILSHPAIGGFLTHCGWNSTTEGICAGVPMITWPLFAEQFYNEKFVVQILDIGVRVGAEVVVHMGEEDKVGVVVKREQVKEAIEKIMGEGKEREERRERAKNLAKMANKAVDEGGSSYLHLTLFIEDVIHQVRDKNVRL</sequence>
<organism evidence="7 8">
    <name type="scientific">Cephalotus follicularis</name>
    <name type="common">Albany pitcher plant</name>
    <dbReference type="NCBI Taxonomy" id="3775"/>
    <lineage>
        <taxon>Eukaryota</taxon>
        <taxon>Viridiplantae</taxon>
        <taxon>Streptophyta</taxon>
        <taxon>Embryophyta</taxon>
        <taxon>Tracheophyta</taxon>
        <taxon>Spermatophyta</taxon>
        <taxon>Magnoliopsida</taxon>
        <taxon>eudicotyledons</taxon>
        <taxon>Gunneridae</taxon>
        <taxon>Pentapetalae</taxon>
        <taxon>rosids</taxon>
        <taxon>fabids</taxon>
        <taxon>Oxalidales</taxon>
        <taxon>Cephalotaceae</taxon>
        <taxon>Cephalotus</taxon>
    </lineage>
</organism>
<dbReference type="PROSITE" id="PS00375">
    <property type="entry name" value="UDPGT"/>
    <property type="match status" value="1"/>
</dbReference>
<dbReference type="FunCoup" id="A0A1Q3AT62">
    <property type="interactions" value="147"/>
</dbReference>
<comment type="similarity">
    <text evidence="1 4">Belongs to the UDP-glycosyltransferase family.</text>
</comment>
<dbReference type="InParanoid" id="A0A1Q3AT62"/>
<dbReference type="Pfam" id="PF26168">
    <property type="entry name" value="Glyco_transf_N"/>
    <property type="match status" value="1"/>
</dbReference>
<dbReference type="InterPro" id="IPR058980">
    <property type="entry name" value="Glyco_transf_N"/>
</dbReference>
<evidence type="ECO:0000256" key="4">
    <source>
        <dbReference type="RuleBase" id="RU003718"/>
    </source>
</evidence>
<keyword evidence="3 4" id="KW-0808">Transferase</keyword>
<dbReference type="OrthoDB" id="5835829at2759"/>
<name>A0A1Q3AT62_CEPFO</name>
<keyword evidence="2 4" id="KW-0328">Glycosyltransferase</keyword>
<gene>
    <name evidence="7" type="ORF">CFOL_v3_02454</name>
</gene>
<proteinExistence type="inferred from homology"/>
<reference evidence="8" key="1">
    <citation type="submission" date="2016-04" db="EMBL/GenBank/DDBJ databases">
        <title>Cephalotus genome sequencing.</title>
        <authorList>
            <person name="Fukushima K."/>
            <person name="Hasebe M."/>
            <person name="Fang X."/>
        </authorList>
    </citation>
    <scope>NUCLEOTIDE SEQUENCE [LARGE SCALE GENOMIC DNA]</scope>
    <source>
        <strain evidence="8">cv. St1</strain>
    </source>
</reference>
<dbReference type="Pfam" id="PF00201">
    <property type="entry name" value="UDPGT"/>
    <property type="match status" value="1"/>
</dbReference>
<dbReference type="InterPro" id="IPR035595">
    <property type="entry name" value="UDP_glycos_trans_CS"/>
</dbReference>